<keyword evidence="2" id="KW-0812">Transmembrane</keyword>
<accession>A0A8H4UP96</accession>
<reference evidence="3" key="1">
    <citation type="journal article" date="2020" name="BMC Genomics">
        <title>Correction to: Identification and distribution of gene clusters required for synthesis of sphingolipid metabolism inhibitors in diverse species of the filamentous fungus Fusarium.</title>
        <authorList>
            <person name="Kim H.S."/>
            <person name="Lohmar J.M."/>
            <person name="Busman M."/>
            <person name="Brown D.W."/>
            <person name="Naumann T.A."/>
            <person name="Divon H.H."/>
            <person name="Lysoe E."/>
            <person name="Uhlig S."/>
            <person name="Proctor R.H."/>
        </authorList>
    </citation>
    <scope>NUCLEOTIDE SEQUENCE</scope>
    <source>
        <strain evidence="3">NRRL 22465</strain>
    </source>
</reference>
<feature type="region of interest" description="Disordered" evidence="1">
    <location>
        <begin position="174"/>
        <end position="220"/>
    </location>
</feature>
<evidence type="ECO:0000256" key="1">
    <source>
        <dbReference type="SAM" id="MobiDB-lite"/>
    </source>
</evidence>
<name>A0A8H4UP96_9HYPO</name>
<proteinExistence type="predicted"/>
<dbReference type="OrthoDB" id="5078701at2759"/>
<evidence type="ECO:0000256" key="2">
    <source>
        <dbReference type="SAM" id="Phobius"/>
    </source>
</evidence>
<sequence>MANHNIPTTQFFSDIDKLMDSVFPTSALFASRKDTPVRWTRKTVTYSNEIYVTAVLDDESEADDDGGLPVVTATKIVTVMDPYSEEPLYPLPTTRLPTTISTKTVVANSSNETSPEPISSAGSDDNASVSPTHHHPHGISEGVIAAIAVGTILTLTVIISMTWICIRQRRRWWNKTDNSTPPQNTISSPYDLSPPRLPELSSHADRTATPEQESSWLTFHDMSDPRETLSQGVRSPTPQPAVAEVRSYTRTWQKPRVYTVGGQRIAELPGSEPTSNATADSRESAFTDFEVQSFVALDWQRTGRRA</sequence>
<keyword evidence="4" id="KW-1185">Reference proteome</keyword>
<protein>
    <submittedName>
        <fullName evidence="3">Uncharacterized protein</fullName>
    </submittedName>
</protein>
<organism evidence="3 4">
    <name type="scientific">Fusarium zealandicum</name>
    <dbReference type="NCBI Taxonomy" id="1053134"/>
    <lineage>
        <taxon>Eukaryota</taxon>
        <taxon>Fungi</taxon>
        <taxon>Dikarya</taxon>
        <taxon>Ascomycota</taxon>
        <taxon>Pezizomycotina</taxon>
        <taxon>Sordariomycetes</taxon>
        <taxon>Hypocreomycetidae</taxon>
        <taxon>Hypocreales</taxon>
        <taxon>Nectriaceae</taxon>
        <taxon>Fusarium</taxon>
        <taxon>Fusarium staphyleae species complex</taxon>
    </lineage>
</organism>
<dbReference type="EMBL" id="JABEYC010000198">
    <property type="protein sequence ID" value="KAF4980904.1"/>
    <property type="molecule type" value="Genomic_DNA"/>
</dbReference>
<gene>
    <name evidence="3" type="ORF">FZEAL_3189</name>
</gene>
<dbReference type="AlphaFoldDB" id="A0A8H4UP96"/>
<evidence type="ECO:0000313" key="3">
    <source>
        <dbReference type="EMBL" id="KAF4980904.1"/>
    </source>
</evidence>
<keyword evidence="2" id="KW-1133">Transmembrane helix</keyword>
<feature type="compositionally biased region" description="Polar residues" evidence="1">
    <location>
        <begin position="105"/>
        <end position="131"/>
    </location>
</feature>
<keyword evidence="2" id="KW-0472">Membrane</keyword>
<comment type="caution">
    <text evidence="3">The sequence shown here is derived from an EMBL/GenBank/DDBJ whole genome shotgun (WGS) entry which is preliminary data.</text>
</comment>
<feature type="transmembrane region" description="Helical" evidence="2">
    <location>
        <begin position="143"/>
        <end position="166"/>
    </location>
</feature>
<reference evidence="3" key="2">
    <citation type="submission" date="2020-05" db="EMBL/GenBank/DDBJ databases">
        <authorList>
            <person name="Kim H.-S."/>
            <person name="Proctor R.H."/>
            <person name="Brown D.W."/>
        </authorList>
    </citation>
    <scope>NUCLEOTIDE SEQUENCE</scope>
    <source>
        <strain evidence="3">NRRL 22465</strain>
    </source>
</reference>
<evidence type="ECO:0000313" key="4">
    <source>
        <dbReference type="Proteomes" id="UP000635477"/>
    </source>
</evidence>
<feature type="compositionally biased region" description="Polar residues" evidence="1">
    <location>
        <begin position="175"/>
        <end position="190"/>
    </location>
</feature>
<dbReference type="Proteomes" id="UP000635477">
    <property type="component" value="Unassembled WGS sequence"/>
</dbReference>
<feature type="region of interest" description="Disordered" evidence="1">
    <location>
        <begin position="105"/>
        <end position="136"/>
    </location>
</feature>